<reference evidence="2 3" key="1">
    <citation type="journal article" date="2019" name="Sci. Rep.">
        <title>Comparative genomics of chytrid fungi reveal insights into the obligate biotrophic and pathogenic lifestyle of Synchytrium endobioticum.</title>
        <authorList>
            <person name="van de Vossenberg B.T.L.H."/>
            <person name="Warris S."/>
            <person name="Nguyen H.D.T."/>
            <person name="van Gent-Pelzer M.P.E."/>
            <person name="Joly D.L."/>
            <person name="van de Geest H.C."/>
            <person name="Bonants P.J.M."/>
            <person name="Smith D.S."/>
            <person name="Levesque C.A."/>
            <person name="van der Lee T.A.J."/>
        </authorList>
    </citation>
    <scope>NUCLEOTIDE SEQUENCE [LARGE SCALE GENOMIC DNA]</scope>
    <source>
        <strain evidence="2 3">LEV6574</strain>
    </source>
</reference>
<feature type="non-terminal residue" evidence="2">
    <location>
        <position position="1"/>
    </location>
</feature>
<evidence type="ECO:0000313" key="2">
    <source>
        <dbReference type="EMBL" id="TPX33273.1"/>
    </source>
</evidence>
<evidence type="ECO:0000313" key="3">
    <source>
        <dbReference type="Proteomes" id="UP000320475"/>
    </source>
</evidence>
<dbReference type="Proteomes" id="UP000320475">
    <property type="component" value="Unassembled WGS sequence"/>
</dbReference>
<accession>A0A507C6U9</accession>
<name>A0A507C6U9_9FUNG</name>
<gene>
    <name evidence="2" type="ORF">SeLEV6574_g08395</name>
</gene>
<evidence type="ECO:0000256" key="1">
    <source>
        <dbReference type="SAM" id="MobiDB-lite"/>
    </source>
</evidence>
<dbReference type="AlphaFoldDB" id="A0A507C6U9"/>
<feature type="region of interest" description="Disordered" evidence="1">
    <location>
        <begin position="28"/>
        <end position="50"/>
    </location>
</feature>
<dbReference type="EMBL" id="QEAM01000904">
    <property type="protein sequence ID" value="TPX33273.1"/>
    <property type="molecule type" value="Genomic_DNA"/>
</dbReference>
<proteinExistence type="predicted"/>
<feature type="compositionally biased region" description="Polar residues" evidence="1">
    <location>
        <begin position="37"/>
        <end position="50"/>
    </location>
</feature>
<sequence length="75" mass="8128">DLYDVAAEENVQEKYEQEREIADLNREVADGAGPSAWGNTQGPPSPDSSVAVSIERTTLMIVIRMKRSADGYTGA</sequence>
<organism evidence="2 3">
    <name type="scientific">Synchytrium endobioticum</name>
    <dbReference type="NCBI Taxonomy" id="286115"/>
    <lineage>
        <taxon>Eukaryota</taxon>
        <taxon>Fungi</taxon>
        <taxon>Fungi incertae sedis</taxon>
        <taxon>Chytridiomycota</taxon>
        <taxon>Chytridiomycota incertae sedis</taxon>
        <taxon>Chytridiomycetes</taxon>
        <taxon>Synchytriales</taxon>
        <taxon>Synchytriaceae</taxon>
        <taxon>Synchytrium</taxon>
    </lineage>
</organism>
<protein>
    <submittedName>
        <fullName evidence="2">Uncharacterized protein</fullName>
    </submittedName>
</protein>
<comment type="caution">
    <text evidence="2">The sequence shown here is derived from an EMBL/GenBank/DDBJ whole genome shotgun (WGS) entry which is preliminary data.</text>
</comment>